<dbReference type="FunFam" id="2.40.30.10:FF:000026">
    <property type="entry name" value="Eukaryotic translation initiation factor 5B"/>
    <property type="match status" value="1"/>
</dbReference>
<keyword evidence="7" id="KW-0479">Metal-binding</keyword>
<evidence type="ECO:0000256" key="11">
    <source>
        <dbReference type="ARBA" id="ARBA00023134"/>
    </source>
</evidence>
<keyword evidence="9" id="KW-0378">Hydrolase</keyword>
<evidence type="ECO:0000313" key="15">
    <source>
        <dbReference type="EnsemblProtists" id="PYU1_T002066"/>
    </source>
</evidence>
<dbReference type="InterPro" id="IPR000795">
    <property type="entry name" value="T_Tr_GTP-bd_dom"/>
</dbReference>
<dbReference type="FunCoup" id="K3WAS5">
    <property type="interactions" value="369"/>
</dbReference>
<evidence type="ECO:0000256" key="4">
    <source>
        <dbReference type="ARBA" id="ARBA00013824"/>
    </source>
</evidence>
<evidence type="ECO:0000313" key="16">
    <source>
        <dbReference type="Proteomes" id="UP000019132"/>
    </source>
</evidence>
<proteinExistence type="inferred from homology"/>
<keyword evidence="16" id="KW-1185">Reference proteome</keyword>
<dbReference type="Pfam" id="PF00009">
    <property type="entry name" value="GTP_EFTU"/>
    <property type="match status" value="1"/>
</dbReference>
<feature type="compositionally biased region" description="Low complexity" evidence="13">
    <location>
        <begin position="61"/>
        <end position="78"/>
    </location>
</feature>
<dbReference type="EnsemblProtists" id="PYU1_T002066">
    <property type="protein sequence ID" value="PYU1_T002066"/>
    <property type="gene ID" value="PYU1_G002064"/>
</dbReference>
<comment type="similarity">
    <text evidence="2">Belongs to the TRAFAC class translation factor GTPase superfamily. Classic translation factor GTPase family. IF-2 subfamily.</text>
</comment>
<dbReference type="PROSITE" id="PS51722">
    <property type="entry name" value="G_TR_2"/>
    <property type="match status" value="1"/>
</dbReference>
<dbReference type="InterPro" id="IPR027417">
    <property type="entry name" value="P-loop_NTPase"/>
</dbReference>
<dbReference type="eggNOG" id="KOG1144">
    <property type="taxonomic scope" value="Eukaryota"/>
</dbReference>
<dbReference type="FunFam" id="2.40.30.10:FF:000013">
    <property type="entry name" value="eukaryotic translation initiation factor 5B"/>
    <property type="match status" value="1"/>
</dbReference>
<dbReference type="InterPro" id="IPR005225">
    <property type="entry name" value="Small_GTP-bd"/>
</dbReference>
<dbReference type="InterPro" id="IPR036925">
    <property type="entry name" value="TIF_IF2_dom3_sf"/>
</dbReference>
<dbReference type="PRINTS" id="PR00315">
    <property type="entry name" value="ELONGATNFCT"/>
</dbReference>
<dbReference type="FunFam" id="3.40.50.300:FF:000112">
    <property type="entry name" value="Eukaryotic translation initiation factor 5B"/>
    <property type="match status" value="1"/>
</dbReference>
<dbReference type="EMBL" id="GL376634">
    <property type="status" value="NOT_ANNOTATED_CDS"/>
    <property type="molecule type" value="Genomic_DNA"/>
</dbReference>
<dbReference type="NCBIfam" id="NF003078">
    <property type="entry name" value="PRK04004.1"/>
    <property type="match status" value="1"/>
</dbReference>
<evidence type="ECO:0000256" key="1">
    <source>
        <dbReference type="ARBA" id="ARBA00004496"/>
    </source>
</evidence>
<feature type="compositionally biased region" description="Basic and acidic residues" evidence="13">
    <location>
        <begin position="93"/>
        <end position="105"/>
    </location>
</feature>
<dbReference type="FunFam" id="3.40.50.10050:FF:000002">
    <property type="entry name" value="Eukaryotic translation initiation factor 5B"/>
    <property type="match status" value="1"/>
</dbReference>
<feature type="compositionally biased region" description="Basic and acidic residues" evidence="13">
    <location>
        <begin position="123"/>
        <end position="150"/>
    </location>
</feature>
<dbReference type="Gene3D" id="3.40.50.10050">
    <property type="entry name" value="Translation initiation factor IF- 2, domain 3"/>
    <property type="match status" value="1"/>
</dbReference>
<dbReference type="CDD" id="cd01887">
    <property type="entry name" value="IF2_eIF5B"/>
    <property type="match status" value="1"/>
</dbReference>
<dbReference type="InterPro" id="IPR023115">
    <property type="entry name" value="TIF_IF2_dom3"/>
</dbReference>
<organism evidence="15 16">
    <name type="scientific">Globisporangium ultimum (strain ATCC 200006 / CBS 805.95 / DAOM BR144)</name>
    <name type="common">Pythium ultimum</name>
    <dbReference type="NCBI Taxonomy" id="431595"/>
    <lineage>
        <taxon>Eukaryota</taxon>
        <taxon>Sar</taxon>
        <taxon>Stramenopiles</taxon>
        <taxon>Oomycota</taxon>
        <taxon>Peronosporomycetes</taxon>
        <taxon>Pythiales</taxon>
        <taxon>Pythiaceae</taxon>
        <taxon>Globisporangium</taxon>
    </lineage>
</organism>
<feature type="compositionally biased region" description="Acidic residues" evidence="13">
    <location>
        <begin position="234"/>
        <end position="269"/>
    </location>
</feature>
<comment type="subcellular location">
    <subcellularLocation>
        <location evidence="1">Cytoplasm</location>
    </subcellularLocation>
</comment>
<keyword evidence="8" id="KW-0547">Nucleotide-binding</keyword>
<reference evidence="16" key="1">
    <citation type="journal article" date="2010" name="Genome Biol.">
        <title>Genome sequence of the necrotrophic plant pathogen Pythium ultimum reveals original pathogenicity mechanisms and effector repertoire.</title>
        <authorList>
            <person name="Levesque C.A."/>
            <person name="Brouwer H."/>
            <person name="Cano L."/>
            <person name="Hamilton J.P."/>
            <person name="Holt C."/>
            <person name="Huitema E."/>
            <person name="Raffaele S."/>
            <person name="Robideau G.P."/>
            <person name="Thines M."/>
            <person name="Win J."/>
            <person name="Zerillo M.M."/>
            <person name="Beakes G.W."/>
            <person name="Boore J.L."/>
            <person name="Busam D."/>
            <person name="Dumas B."/>
            <person name="Ferriera S."/>
            <person name="Fuerstenberg S.I."/>
            <person name="Gachon C.M."/>
            <person name="Gaulin E."/>
            <person name="Govers F."/>
            <person name="Grenville-Briggs L."/>
            <person name="Horner N."/>
            <person name="Hostetler J."/>
            <person name="Jiang R.H."/>
            <person name="Johnson J."/>
            <person name="Krajaejun T."/>
            <person name="Lin H."/>
            <person name="Meijer H.J."/>
            <person name="Moore B."/>
            <person name="Morris P."/>
            <person name="Phuntmart V."/>
            <person name="Puiu D."/>
            <person name="Shetty J."/>
            <person name="Stajich J.E."/>
            <person name="Tripathy S."/>
            <person name="Wawra S."/>
            <person name="van West P."/>
            <person name="Whitty B.R."/>
            <person name="Coutinho P.M."/>
            <person name="Henrissat B."/>
            <person name="Martin F."/>
            <person name="Thomas P.D."/>
            <person name="Tyler B.M."/>
            <person name="De Vries R.P."/>
            <person name="Kamoun S."/>
            <person name="Yandell M."/>
            <person name="Tisserat N."/>
            <person name="Buell C.R."/>
        </authorList>
    </citation>
    <scope>NUCLEOTIDE SEQUENCE</scope>
    <source>
        <strain evidence="16">DAOM:BR144</strain>
    </source>
</reference>
<dbReference type="PANTHER" id="PTHR43381">
    <property type="entry name" value="TRANSLATION INITIATION FACTOR IF-2-RELATED"/>
    <property type="match status" value="1"/>
</dbReference>
<sequence length="963" mass="107468">MPPKKGGKKPTAAKKPAAAATDDWDDVLNEFQPETSAVEAPAKEEPSEVATGKSDDKSDVDAAAAAYLASLGVDASGGADKKDNKKKKKGKKKPDEKKPEAETKKPISAAAKALAERQAALKAEQERIEQERLEQERIEREEEEARRKQEEIEEEIRRKKKEAKAAKIERQKKEGTYMTKAQKQKAQRAQAALEALQQAGLVPDAVSEEKKKVVYSNNRKKKQQPKQQEVEQPKEEEEADDVADDWEAEEDKPEEAEAPDAWDDEDWETSDVVASLEDKLNVNGNGDADDESDEEVEDLLLLEQKKEQERLVQQGIALKKRQEEMEEQARINAEEEKIRSKAQMEAERKKKEAADRRRVREEEALANVSMDNLRSPICCIMGHVDTGKTKLLDNIRKTKVQDGEAGGITQQIGATFFPVEAIKQKTARLAKTMKLDYKLPGLLVIDTPGHESFTNLRSRGSSLCDIAILVVDIMHGLEPQTLESLRLLRQKKAPFVVALNKIDRCYGWKTMPDMPVQEALKHQNEHVLREFEDRTAKIMVEFAEQKINAEIYWRNKDLGHTVSLIPTSAISGEGVPDLLMMITRLTQERMAKSLAFVDILQCTVLEVKVIEGLGTTIDTILVNGTLNEGDTIVVCTLDGPVVTTIRSILTPHPMKEIRIKGEYIHHQTMKAAMGVKIAAHGLEKAVAGTQIHVVGPDDDVEELKDAVMSDLTGILDSVKATKRGVMVQASTLGALEALLEFLRTCDPPIPVACVNLGPVHKKDVMRASVQLEHQKEFATILAFDVKVHNDATELSQELGVRIFTADIIYHLFDHFTAYMDNFREARREEFADVAVFPCVLKILPNCVFNKKDPIILGVDVEEGILKVGTPLVVPSAGGVLVGKVGSIEREHKEVDRAKKGASVAVRIDNEGSITYGRQFDHKNKLVSKLTRASIDALKENFRNDLQKEDWQLVIRLKKVFDII</sequence>
<dbReference type="CDD" id="cd03703">
    <property type="entry name" value="aeIF5B_II"/>
    <property type="match status" value="1"/>
</dbReference>
<evidence type="ECO:0000256" key="6">
    <source>
        <dbReference type="ARBA" id="ARBA00022540"/>
    </source>
</evidence>
<dbReference type="SUPFAM" id="SSF50447">
    <property type="entry name" value="Translation proteins"/>
    <property type="match status" value="1"/>
</dbReference>
<feature type="compositionally biased region" description="Basic residues" evidence="13">
    <location>
        <begin position="1"/>
        <end position="12"/>
    </location>
</feature>
<name>K3WAS5_GLOUD</name>
<dbReference type="AlphaFoldDB" id="K3WAS5"/>
<feature type="domain" description="Tr-type G" evidence="14">
    <location>
        <begin position="373"/>
        <end position="591"/>
    </location>
</feature>
<dbReference type="InterPro" id="IPR015760">
    <property type="entry name" value="TIF_IF2"/>
</dbReference>
<evidence type="ECO:0000259" key="14">
    <source>
        <dbReference type="PROSITE" id="PS51722"/>
    </source>
</evidence>
<evidence type="ECO:0000256" key="8">
    <source>
        <dbReference type="ARBA" id="ARBA00022741"/>
    </source>
</evidence>
<feature type="region of interest" description="Disordered" evidence="13">
    <location>
        <begin position="1"/>
        <end position="183"/>
    </location>
</feature>
<dbReference type="EC" id="3.6.5.3" evidence="3"/>
<keyword evidence="6" id="KW-0396">Initiation factor</keyword>
<dbReference type="Proteomes" id="UP000019132">
    <property type="component" value="Unassembled WGS sequence"/>
</dbReference>
<accession>K3WAS5</accession>
<feature type="region of interest" description="Disordered" evidence="13">
    <location>
        <begin position="331"/>
        <end position="355"/>
    </location>
</feature>
<dbReference type="GO" id="GO:0046872">
    <property type="term" value="F:metal ion binding"/>
    <property type="evidence" value="ECO:0007669"/>
    <property type="project" value="UniProtKB-KW"/>
</dbReference>
<evidence type="ECO:0000256" key="5">
    <source>
        <dbReference type="ARBA" id="ARBA00022490"/>
    </source>
</evidence>
<dbReference type="GO" id="GO:0005525">
    <property type="term" value="F:GTP binding"/>
    <property type="evidence" value="ECO:0007669"/>
    <property type="project" value="UniProtKB-KW"/>
</dbReference>
<dbReference type="GO" id="GO:0003924">
    <property type="term" value="F:GTPase activity"/>
    <property type="evidence" value="ECO:0007669"/>
    <property type="project" value="InterPro"/>
</dbReference>
<dbReference type="NCBIfam" id="TIGR00231">
    <property type="entry name" value="small_GTP"/>
    <property type="match status" value="1"/>
</dbReference>
<protein>
    <recommendedName>
        <fullName evidence="4">Eukaryotic translation initiation factor 5B</fullName>
        <ecNumber evidence="3">3.6.5.3</ecNumber>
    </recommendedName>
    <alternativeName>
        <fullName evidence="12">Translation initiation factor IF-2</fullName>
    </alternativeName>
</protein>
<dbReference type="HOGENOM" id="CLU_002656_1_0_1"/>
<dbReference type="GO" id="GO:0003743">
    <property type="term" value="F:translation initiation factor activity"/>
    <property type="evidence" value="ECO:0007669"/>
    <property type="project" value="UniProtKB-KW"/>
</dbReference>
<dbReference type="GO" id="GO:0005739">
    <property type="term" value="C:mitochondrion"/>
    <property type="evidence" value="ECO:0007669"/>
    <property type="project" value="TreeGrafter"/>
</dbReference>
<keyword evidence="11" id="KW-0342">GTP-binding</keyword>
<evidence type="ECO:0000256" key="10">
    <source>
        <dbReference type="ARBA" id="ARBA00022917"/>
    </source>
</evidence>
<evidence type="ECO:0000256" key="7">
    <source>
        <dbReference type="ARBA" id="ARBA00022723"/>
    </source>
</evidence>
<dbReference type="CDD" id="cd16266">
    <property type="entry name" value="IF2_aeIF5B_IV"/>
    <property type="match status" value="1"/>
</dbReference>
<feature type="compositionally biased region" description="Low complexity" evidence="13">
    <location>
        <begin position="109"/>
        <end position="122"/>
    </location>
</feature>
<feature type="compositionally biased region" description="Basic and acidic residues" evidence="13">
    <location>
        <begin position="163"/>
        <end position="175"/>
    </location>
</feature>
<keyword evidence="5" id="KW-0963">Cytoplasm</keyword>
<dbReference type="Gene3D" id="2.40.30.10">
    <property type="entry name" value="Translation factors"/>
    <property type="match status" value="2"/>
</dbReference>
<dbReference type="PANTHER" id="PTHR43381:SF4">
    <property type="entry name" value="EUKARYOTIC TRANSLATION INITIATION FACTOR 5B"/>
    <property type="match status" value="1"/>
</dbReference>
<dbReference type="Gene3D" id="3.40.50.300">
    <property type="entry name" value="P-loop containing nucleotide triphosphate hydrolases"/>
    <property type="match status" value="1"/>
</dbReference>
<dbReference type="Pfam" id="PF14578">
    <property type="entry name" value="GTP_EFTU_D4"/>
    <property type="match status" value="1"/>
</dbReference>
<evidence type="ECO:0000256" key="12">
    <source>
        <dbReference type="ARBA" id="ARBA00032478"/>
    </source>
</evidence>
<dbReference type="Pfam" id="PF11987">
    <property type="entry name" value="IF-2"/>
    <property type="match status" value="1"/>
</dbReference>
<reference evidence="16" key="2">
    <citation type="submission" date="2010-04" db="EMBL/GenBank/DDBJ databases">
        <authorList>
            <person name="Buell R."/>
            <person name="Hamilton J."/>
            <person name="Hostetler J."/>
        </authorList>
    </citation>
    <scope>NUCLEOTIDE SEQUENCE [LARGE SCALE GENOMIC DNA]</scope>
    <source>
        <strain evidence="16">DAOM:BR144</strain>
    </source>
</reference>
<dbReference type="STRING" id="431595.K3WAS5"/>
<keyword evidence="10" id="KW-0648">Protein biosynthesis</keyword>
<evidence type="ECO:0000256" key="2">
    <source>
        <dbReference type="ARBA" id="ARBA00007733"/>
    </source>
</evidence>
<dbReference type="InterPro" id="IPR029459">
    <property type="entry name" value="EFTU-type"/>
</dbReference>
<dbReference type="InterPro" id="IPR009000">
    <property type="entry name" value="Transl_B-barrel_sf"/>
</dbReference>
<dbReference type="InParanoid" id="K3WAS5"/>
<dbReference type="VEuPathDB" id="FungiDB:PYU1_G002064"/>
<evidence type="ECO:0000256" key="9">
    <source>
        <dbReference type="ARBA" id="ARBA00022801"/>
    </source>
</evidence>
<evidence type="ECO:0000256" key="3">
    <source>
        <dbReference type="ARBA" id="ARBA00011986"/>
    </source>
</evidence>
<reference evidence="15" key="3">
    <citation type="submission" date="2015-02" db="UniProtKB">
        <authorList>
            <consortium name="EnsemblProtists"/>
        </authorList>
    </citation>
    <scope>IDENTIFICATION</scope>
    <source>
        <strain evidence="15">DAOM BR144</strain>
    </source>
</reference>
<dbReference type="SUPFAM" id="SSF52540">
    <property type="entry name" value="P-loop containing nucleoside triphosphate hydrolases"/>
    <property type="match status" value="1"/>
</dbReference>
<evidence type="ECO:0000256" key="13">
    <source>
        <dbReference type="SAM" id="MobiDB-lite"/>
    </source>
</evidence>
<dbReference type="OMA" id="EFAVMLC"/>
<feature type="region of interest" description="Disordered" evidence="13">
    <location>
        <begin position="199"/>
        <end position="295"/>
    </location>
</feature>
<dbReference type="SUPFAM" id="SSF52156">
    <property type="entry name" value="Initiation factor IF2/eIF5b, domain 3"/>
    <property type="match status" value="1"/>
</dbReference>